<gene>
    <name evidence="2" type="ORF">NDU88_002751</name>
</gene>
<evidence type="ECO:0000313" key="3">
    <source>
        <dbReference type="Proteomes" id="UP001066276"/>
    </source>
</evidence>
<reference evidence="2" key="1">
    <citation type="journal article" date="2022" name="bioRxiv">
        <title>Sequencing and chromosome-scale assembly of the giantPleurodeles waltlgenome.</title>
        <authorList>
            <person name="Brown T."/>
            <person name="Elewa A."/>
            <person name="Iarovenko S."/>
            <person name="Subramanian E."/>
            <person name="Araus A.J."/>
            <person name="Petzold A."/>
            <person name="Susuki M."/>
            <person name="Suzuki K.-i.T."/>
            <person name="Hayashi T."/>
            <person name="Toyoda A."/>
            <person name="Oliveira C."/>
            <person name="Osipova E."/>
            <person name="Leigh N.D."/>
            <person name="Simon A."/>
            <person name="Yun M.H."/>
        </authorList>
    </citation>
    <scope>NUCLEOTIDE SEQUENCE</scope>
    <source>
        <strain evidence="2">20211129_DDA</strain>
        <tissue evidence="2">Liver</tissue>
    </source>
</reference>
<feature type="region of interest" description="Disordered" evidence="1">
    <location>
        <begin position="88"/>
        <end position="121"/>
    </location>
</feature>
<keyword evidence="3" id="KW-1185">Reference proteome</keyword>
<sequence>MPGVVSRAPGAVPREVSCARCAPAWPRPSWASRGCAWLVRASARGEWEPAPDFVHRISKILEGLRCARSRDELRPLWLPAGPSSVCTGPGALGPGRGLAPHGTEENVQSQLSHMKTVKLKN</sequence>
<evidence type="ECO:0000256" key="1">
    <source>
        <dbReference type="SAM" id="MobiDB-lite"/>
    </source>
</evidence>
<accession>A0AAV7MQC4</accession>
<dbReference type="AlphaFoldDB" id="A0AAV7MQC4"/>
<proteinExistence type="predicted"/>
<organism evidence="2 3">
    <name type="scientific">Pleurodeles waltl</name>
    <name type="common">Iberian ribbed newt</name>
    <dbReference type="NCBI Taxonomy" id="8319"/>
    <lineage>
        <taxon>Eukaryota</taxon>
        <taxon>Metazoa</taxon>
        <taxon>Chordata</taxon>
        <taxon>Craniata</taxon>
        <taxon>Vertebrata</taxon>
        <taxon>Euteleostomi</taxon>
        <taxon>Amphibia</taxon>
        <taxon>Batrachia</taxon>
        <taxon>Caudata</taxon>
        <taxon>Salamandroidea</taxon>
        <taxon>Salamandridae</taxon>
        <taxon>Pleurodelinae</taxon>
        <taxon>Pleurodeles</taxon>
    </lineage>
</organism>
<comment type="caution">
    <text evidence="2">The sequence shown here is derived from an EMBL/GenBank/DDBJ whole genome shotgun (WGS) entry which is preliminary data.</text>
</comment>
<protein>
    <submittedName>
        <fullName evidence="2">Uncharacterized protein</fullName>
    </submittedName>
</protein>
<dbReference type="EMBL" id="JANPWB010000013">
    <property type="protein sequence ID" value="KAJ1105344.1"/>
    <property type="molecule type" value="Genomic_DNA"/>
</dbReference>
<dbReference type="Proteomes" id="UP001066276">
    <property type="component" value="Chromosome 9"/>
</dbReference>
<evidence type="ECO:0000313" key="2">
    <source>
        <dbReference type="EMBL" id="KAJ1105344.1"/>
    </source>
</evidence>
<name>A0AAV7MQC4_PLEWA</name>